<comment type="caution">
    <text evidence="3">The sequence shown here is derived from an EMBL/GenBank/DDBJ whole genome shotgun (WGS) entry which is preliminary data.</text>
</comment>
<dbReference type="SUPFAM" id="SSF51905">
    <property type="entry name" value="FAD/NAD(P)-binding domain"/>
    <property type="match status" value="1"/>
</dbReference>
<dbReference type="GO" id="GO:0016491">
    <property type="term" value="F:oxidoreductase activity"/>
    <property type="evidence" value="ECO:0007669"/>
    <property type="project" value="TreeGrafter"/>
</dbReference>
<gene>
    <name evidence="2" type="ORF">B0G92_0489</name>
    <name evidence="3" type="ORF">CLV50_1017</name>
</gene>
<evidence type="ECO:0000313" key="3">
    <source>
        <dbReference type="EMBL" id="RLJ35635.1"/>
    </source>
</evidence>
<proteinExistence type="predicted"/>
<dbReference type="AlphaFoldDB" id="A0A497V4Z2"/>
<keyword evidence="1" id="KW-0812">Transmembrane</keyword>
<keyword evidence="1" id="KW-0472">Membrane</keyword>
<dbReference type="Proteomes" id="UP000275027">
    <property type="component" value="Unassembled WGS sequence"/>
</dbReference>
<feature type="transmembrane region" description="Helical" evidence="1">
    <location>
        <begin position="15"/>
        <end position="34"/>
    </location>
</feature>
<keyword evidence="4" id="KW-1185">Reference proteome</keyword>
<reference evidence="2 4" key="1">
    <citation type="submission" date="2017-12" db="EMBL/GenBank/DDBJ databases">
        <title>Genomic Encyclopedia of Type Strains, Phase III (KMG-III): the genomes of soil and plant-associated and newly described type strains.</title>
        <authorList>
            <person name="Whitman W."/>
        </authorList>
    </citation>
    <scope>NUCLEOTIDE SEQUENCE [LARGE SCALE GENOMIC DNA]</scope>
    <source>
        <strain evidence="2 4">IP-10</strain>
    </source>
</reference>
<dbReference type="Proteomes" id="UP000233767">
    <property type="component" value="Unassembled WGS sequence"/>
</dbReference>
<dbReference type="EMBL" id="PJND01000007">
    <property type="protein sequence ID" value="PKW28862.1"/>
    <property type="molecule type" value="Genomic_DNA"/>
</dbReference>
<accession>A0A497V4Z2</accession>
<dbReference type="Pfam" id="PF13450">
    <property type="entry name" value="NAD_binding_8"/>
    <property type="match status" value="1"/>
</dbReference>
<evidence type="ECO:0000313" key="2">
    <source>
        <dbReference type="EMBL" id="PKW28862.1"/>
    </source>
</evidence>
<dbReference type="Gene3D" id="3.50.50.60">
    <property type="entry name" value="FAD/NAD(P)-binding domain"/>
    <property type="match status" value="1"/>
</dbReference>
<dbReference type="RefSeq" id="WP_101470968.1">
    <property type="nucleotide sequence ID" value="NZ_PJND01000007.1"/>
</dbReference>
<reference evidence="3 5" key="2">
    <citation type="submission" date="2018-10" db="EMBL/GenBank/DDBJ databases">
        <title>Genomic Encyclopedia of Archaeal and Bacterial Type Strains, Phase II (KMG-II): from individual species to whole genera.</title>
        <authorList>
            <person name="Goeker M."/>
        </authorList>
    </citation>
    <scope>NUCLEOTIDE SEQUENCE [LARGE SCALE GENOMIC DNA]</scope>
    <source>
        <strain evidence="3 5">DSM 21886</strain>
    </source>
</reference>
<evidence type="ECO:0000313" key="5">
    <source>
        <dbReference type="Proteomes" id="UP000275027"/>
    </source>
</evidence>
<name>A0A497V4Z2_9FLAO</name>
<dbReference type="PANTHER" id="PTHR42923:SF39">
    <property type="entry name" value="AMINO OXIDASE"/>
    <property type="match status" value="1"/>
</dbReference>
<dbReference type="PROSITE" id="PS51257">
    <property type="entry name" value="PROKAR_LIPOPROTEIN"/>
    <property type="match status" value="1"/>
</dbReference>
<dbReference type="InterPro" id="IPR036188">
    <property type="entry name" value="FAD/NAD-bd_sf"/>
</dbReference>
<evidence type="ECO:0000313" key="4">
    <source>
        <dbReference type="Proteomes" id="UP000233767"/>
    </source>
</evidence>
<dbReference type="EMBL" id="RCCB01000010">
    <property type="protein sequence ID" value="RLJ35635.1"/>
    <property type="molecule type" value="Genomic_DNA"/>
</dbReference>
<organism evidence="3 5">
    <name type="scientific">Flavobacterium lindanitolerans</name>
    <dbReference type="NCBI Taxonomy" id="428988"/>
    <lineage>
        <taxon>Bacteria</taxon>
        <taxon>Pseudomonadati</taxon>
        <taxon>Bacteroidota</taxon>
        <taxon>Flavobacteriia</taxon>
        <taxon>Flavobacteriales</taxon>
        <taxon>Flavobacteriaceae</taxon>
        <taxon>Flavobacterium</taxon>
    </lineage>
</organism>
<evidence type="ECO:0000256" key="1">
    <source>
        <dbReference type="SAM" id="Phobius"/>
    </source>
</evidence>
<sequence>MKNGENYNPKSRRSFLKSVSAGIILVSVPSFLIACKEKAINFAIRLSGTNHILGHRLRTKNFPKISKTIEIPYLIIGGGIAGLSAGRQLKKKGIEDFLILELETEAGGNSRNRENKYSKYPLGAHYLPLPNIHDKELVRFLEESKIIVGHEDGFPVFDEEQLTFMPQERLFIKNTWQESLVPKFGISKTSEEEFNRFFEIMSDFRNKKGEDGRFIFDIPLANISKDGHHDFLDKISMKEWLVQNKFLSEELYQYVNYCCRDDFGLGIEFVSAWAGIHYFAARKHNATKEKTENVLTWPEGNARLMNHLKEYSKDKIITNHLVYEAGIKGENVIVNAYDDLKKETVAIVASKVIFATPQFINGYLLASRQTVTKEFHYAPWLLATLTVKDLDDNNSYPLCWDNVIYGAKGLGYIFNQHESLGQIQEKKVITYYYSFSTADLKKSRKELLTKPESYWKELIISDLKIPHLDIENSIEEIDIQRIGHGMISPVPGFLFGNFRAEASRTIEDKIFFAHSDLSGISIFEEAFHQGIDAVNKMLNETALDK</sequence>
<dbReference type="InterPro" id="IPR050464">
    <property type="entry name" value="Zeta_carotene_desat/Oxidored"/>
</dbReference>
<protein>
    <submittedName>
        <fullName evidence="2 3">NAD(P)-binding protein</fullName>
    </submittedName>
</protein>
<dbReference type="PANTHER" id="PTHR42923">
    <property type="entry name" value="PROTOPORPHYRINOGEN OXIDASE"/>
    <property type="match status" value="1"/>
</dbReference>
<keyword evidence="1" id="KW-1133">Transmembrane helix</keyword>